<keyword evidence="1" id="KW-0677">Repeat</keyword>
<evidence type="ECO:0000259" key="3">
    <source>
        <dbReference type="Pfam" id="PF10374"/>
    </source>
</evidence>
<dbReference type="EMBL" id="JAIWQS010000006">
    <property type="protein sequence ID" value="KAJ8761062.1"/>
    <property type="molecule type" value="Genomic_DNA"/>
</dbReference>
<comment type="caution">
    <text evidence="4">The sequence shown here is derived from an EMBL/GenBank/DDBJ whole genome shotgun (WGS) entry which is preliminary data.</text>
</comment>
<dbReference type="PANTHER" id="PTHR15696:SF0">
    <property type="entry name" value="TELOMERASE-BINDING PROTEIN EST1A"/>
    <property type="match status" value="1"/>
</dbReference>
<sequence>MAISSGTLPKGQKEKPSFLLEVANAEKQLWAFILKKGILHSDVQGMYHNLCSSYEKLILDDHELAELQDVEFSLWKLHYTHIGEFRKRMKIVSPNEEAKQSRMPQSGVATDKSYDLHGIGFKLFLSEASEFYQNCLIKLVKYNGLSEDFYRQSGSFASLEPKKMQKLQFLCHRFLVCLGDLARYREDCEQSDKKSHNWSASVTYYLEAIAVWPHGGNPQNQLAVLATYIGDDFLALYHCIRSLAIKEPFPDAWNNLIRLFERNQLSHFPSLSHEAQFDFLKPAENIFWSHSPSTTDVLNGKMVKAENEGLRETKLWPLLIRMISFFFIKSSLDDFPGTFASTVKELDELMKVDDAKFQTLIESYQDLGSAKIGPFRILQAVSALIFVIEDLLHRPEVKFVQNRTHGDHLLLTQMAVSSTFIFMGRLVDRCSKAKSLECCPVLPAILVFVEWLVTVLDDTEKCGCDDKSKSAMSYFFDVFVVLLKQLDRNSDHGEAQCFFALWEDYELRGFTPLANSQASLDFSSHWRYATDFQGGFKCRAHRIINAAFKMTEKSNNIQQWIFYDKSKRKFDMWNRYPYGNEVGKFEASTTASKVEEHHQSSQSAAVDCEKLIIDEKPKDSTDGLDKSIAMEEEEVILFKPLTRYNSAPLGFTSDHQLPARDTGDQAVSADECLRRAQSLLIAQNSTQNEPSSFHSDLTNFRRNKHLKKQEAHSSEASIFSWPPSFGSSIPAGPPSLSSWVLDRGSLSGERAKVKNDFSKHCLTPIEEMASASLHDLSIKENEDCLISPSHGSACLISPSHGSATDYGSPTYPIPVPSAPFLPDNDCWFNGIQSTFSDYGSSGNISTPNSCSDPLQVSGHANWTVPNQPHGYGHGNPGFIDNYSPMRQMTSSEWLRYYRESHNLERPGGQVWPVHSYNGRSTGNFHDQGISRSGFFYQRGTASSLSPVIYGDGQPSLPGFPLVYGSDQQRREKLFLGYQRPSPYGCGAVNEPEPLLQYLKEKEWLLEQDPTCRGPPYMGS</sequence>
<evidence type="ECO:0000313" key="5">
    <source>
        <dbReference type="Proteomes" id="UP001159364"/>
    </source>
</evidence>
<dbReference type="GO" id="GO:0000184">
    <property type="term" value="P:nuclear-transcribed mRNA catabolic process, nonsense-mediated decay"/>
    <property type="evidence" value="ECO:0007669"/>
    <property type="project" value="TreeGrafter"/>
</dbReference>
<dbReference type="InterPro" id="IPR011990">
    <property type="entry name" value="TPR-like_helical_dom_sf"/>
</dbReference>
<dbReference type="InterPro" id="IPR019458">
    <property type="entry name" value="Est1-like_N"/>
</dbReference>
<dbReference type="AlphaFoldDB" id="A0AAV8T2T8"/>
<dbReference type="GO" id="GO:0005697">
    <property type="term" value="C:telomerase holoenzyme complex"/>
    <property type="evidence" value="ECO:0007669"/>
    <property type="project" value="TreeGrafter"/>
</dbReference>
<keyword evidence="5" id="KW-1185">Reference proteome</keyword>
<dbReference type="Pfam" id="PF10373">
    <property type="entry name" value="EST1_DNA_bind"/>
    <property type="match status" value="1"/>
</dbReference>
<dbReference type="GO" id="GO:0070034">
    <property type="term" value="F:telomerase RNA binding"/>
    <property type="evidence" value="ECO:0007669"/>
    <property type="project" value="TreeGrafter"/>
</dbReference>
<dbReference type="FunFam" id="1.25.40.10:FF:000225">
    <property type="entry name" value="Protein SMG7"/>
    <property type="match status" value="1"/>
</dbReference>
<proteinExistence type="predicted"/>
<accession>A0AAV8T2T8</accession>
<organism evidence="4 5">
    <name type="scientific">Erythroxylum novogranatense</name>
    <dbReference type="NCBI Taxonomy" id="1862640"/>
    <lineage>
        <taxon>Eukaryota</taxon>
        <taxon>Viridiplantae</taxon>
        <taxon>Streptophyta</taxon>
        <taxon>Embryophyta</taxon>
        <taxon>Tracheophyta</taxon>
        <taxon>Spermatophyta</taxon>
        <taxon>Magnoliopsida</taxon>
        <taxon>eudicotyledons</taxon>
        <taxon>Gunneridae</taxon>
        <taxon>Pentapetalae</taxon>
        <taxon>rosids</taxon>
        <taxon>fabids</taxon>
        <taxon>Malpighiales</taxon>
        <taxon>Erythroxylaceae</taxon>
        <taxon>Erythroxylum</taxon>
    </lineage>
</organism>
<dbReference type="InterPro" id="IPR018834">
    <property type="entry name" value="DNA/RNA-bd_Est1-type"/>
</dbReference>
<evidence type="ECO:0008006" key="6">
    <source>
        <dbReference type="Google" id="ProtNLM"/>
    </source>
</evidence>
<evidence type="ECO:0000256" key="1">
    <source>
        <dbReference type="ARBA" id="ARBA00022737"/>
    </source>
</evidence>
<dbReference type="Proteomes" id="UP001159364">
    <property type="component" value="Linkage Group LG06"/>
</dbReference>
<evidence type="ECO:0000259" key="2">
    <source>
        <dbReference type="Pfam" id="PF10373"/>
    </source>
</evidence>
<dbReference type="SUPFAM" id="SSF48452">
    <property type="entry name" value="TPR-like"/>
    <property type="match status" value="1"/>
</dbReference>
<evidence type="ECO:0000313" key="4">
    <source>
        <dbReference type="EMBL" id="KAJ8761062.1"/>
    </source>
</evidence>
<dbReference type="GO" id="GO:0042162">
    <property type="term" value="F:telomeric DNA binding"/>
    <property type="evidence" value="ECO:0007669"/>
    <property type="project" value="TreeGrafter"/>
</dbReference>
<feature type="domain" description="DNA/RNA-binding" evidence="2">
    <location>
        <begin position="201"/>
        <end position="516"/>
    </location>
</feature>
<gene>
    <name evidence="4" type="ORF">K2173_000741</name>
</gene>
<dbReference type="InterPro" id="IPR045153">
    <property type="entry name" value="Est1/Ebs1-like"/>
</dbReference>
<dbReference type="Pfam" id="PF10374">
    <property type="entry name" value="EST1"/>
    <property type="match status" value="1"/>
</dbReference>
<name>A0AAV8T2T8_9ROSI</name>
<feature type="domain" description="Telomerase activating protein Est1-like N-terminal" evidence="3">
    <location>
        <begin position="70"/>
        <end position="189"/>
    </location>
</feature>
<protein>
    <recommendedName>
        <fullName evidence="6">Protein SMG7L-like</fullName>
    </recommendedName>
</protein>
<reference evidence="4 5" key="1">
    <citation type="submission" date="2021-09" db="EMBL/GenBank/DDBJ databases">
        <title>Genomic insights and catalytic innovation underlie evolution of tropane alkaloids biosynthesis.</title>
        <authorList>
            <person name="Wang Y.-J."/>
            <person name="Tian T."/>
            <person name="Huang J.-P."/>
            <person name="Huang S.-X."/>
        </authorList>
    </citation>
    <scope>NUCLEOTIDE SEQUENCE [LARGE SCALE GENOMIC DNA]</scope>
    <source>
        <strain evidence="4">KIB-2018</strain>
        <tissue evidence="4">Leaf</tissue>
    </source>
</reference>
<dbReference type="PANTHER" id="PTHR15696">
    <property type="entry name" value="SMG-7 SUPPRESSOR WITH MORPHOLOGICAL EFFECT ON GENITALIA PROTEIN 7"/>
    <property type="match status" value="1"/>
</dbReference>
<dbReference type="Gene3D" id="1.25.40.10">
    <property type="entry name" value="Tetratricopeptide repeat domain"/>
    <property type="match status" value="1"/>
</dbReference>